<dbReference type="Pfam" id="PF04172">
    <property type="entry name" value="LrgB"/>
    <property type="match status" value="1"/>
</dbReference>
<keyword evidence="3 6" id="KW-0812">Transmembrane</keyword>
<dbReference type="AlphaFoldDB" id="A0A9P7CAW7"/>
<dbReference type="Proteomes" id="UP000717996">
    <property type="component" value="Unassembled WGS sequence"/>
</dbReference>
<feature type="transmembrane region" description="Helical" evidence="6">
    <location>
        <begin position="403"/>
        <end position="424"/>
    </location>
</feature>
<comment type="subcellular location">
    <subcellularLocation>
        <location evidence="1">Cell membrane</location>
        <topology evidence="1">Multi-pass membrane protein</topology>
    </subcellularLocation>
</comment>
<dbReference type="OMA" id="SIAPMAF"/>
<evidence type="ECO:0000313" key="8">
    <source>
        <dbReference type="EMBL" id="KAG1543678.1"/>
    </source>
</evidence>
<evidence type="ECO:0000256" key="7">
    <source>
        <dbReference type="SAM" id="SignalP"/>
    </source>
</evidence>
<keyword evidence="7" id="KW-0732">Signal</keyword>
<keyword evidence="2" id="KW-1003">Cell membrane</keyword>
<dbReference type="GO" id="GO:0005886">
    <property type="term" value="C:plasma membrane"/>
    <property type="evidence" value="ECO:0007669"/>
    <property type="project" value="UniProtKB-SubCell"/>
</dbReference>
<sequence>MHQFPSNVAGTIVLFFLLMCSHMVLPKYTDRFVQLIDPYSTIALKSMNIMFVPPVVEIVNNSPTPGREVGRMICVFFVGYFVGFILTTILVRLLRFLLYNQYDFLQRTITSNKEKTTSVDPKLSEEAAIINIPEEIRHKAKPSVSLPLNDAHGLPSGSSDSTIASFCASTHHHSESIQLDQHSYTQLPKDKHGPLHDIVIWCMKESNFDDLTFFILFCFAAFVFLPLPEDNGAMPFFRLLLYFTMTILLFSVSCKLPVRLRLIFHPIIVTAAIVMAGIAYFERVKGFDIKHGAHLYKSGVTFISLVEKTNVNWPGAGDILATTMDVSIISLAFNVYKSRPSQLRQWLIIVVSIVPVAFLIMFITPMFAYAIGCTPADSIVWSSRSVTTAIGIVISRVLGSNQSIVTCIIIFTGITGPILGPTLLKLARVKDDDYMTIGITMGSHSHGVGTAYLIDKNPRASGMSSIAFAIFGTTGVIVASIPALSDIIKRSSGF</sequence>
<evidence type="ECO:0000256" key="1">
    <source>
        <dbReference type="ARBA" id="ARBA00004651"/>
    </source>
</evidence>
<name>A0A9P7CAW7_RHIOR</name>
<reference evidence="8" key="1">
    <citation type="journal article" date="2020" name="Microb. Genom.">
        <title>Genetic diversity of clinical and environmental Mucorales isolates obtained from an investigation of mucormycosis cases among solid organ transplant recipients.</title>
        <authorList>
            <person name="Nguyen M.H."/>
            <person name="Kaul D."/>
            <person name="Muto C."/>
            <person name="Cheng S.J."/>
            <person name="Richter R.A."/>
            <person name="Bruno V.M."/>
            <person name="Liu G."/>
            <person name="Beyhan S."/>
            <person name="Sundermann A.J."/>
            <person name="Mounaud S."/>
            <person name="Pasculle A.W."/>
            <person name="Nierman W.C."/>
            <person name="Driscoll E."/>
            <person name="Cumbie R."/>
            <person name="Clancy C.J."/>
            <person name="Dupont C.L."/>
        </authorList>
    </citation>
    <scope>NUCLEOTIDE SEQUENCE</scope>
    <source>
        <strain evidence="8">GL16</strain>
    </source>
</reference>
<feature type="transmembrane region" description="Helical" evidence="6">
    <location>
        <begin position="211"/>
        <end position="227"/>
    </location>
</feature>
<keyword evidence="4 6" id="KW-1133">Transmembrane helix</keyword>
<evidence type="ECO:0000256" key="2">
    <source>
        <dbReference type="ARBA" id="ARBA00022475"/>
    </source>
</evidence>
<gene>
    <name evidence="8" type="ORF">G6F51_006528</name>
</gene>
<dbReference type="PANTHER" id="PTHR30249">
    <property type="entry name" value="PUTATIVE SEROTONIN TRANSPORTER"/>
    <property type="match status" value="1"/>
</dbReference>
<proteinExistence type="predicted"/>
<feature type="signal peptide" evidence="7">
    <location>
        <begin position="1"/>
        <end position="26"/>
    </location>
</feature>
<dbReference type="InterPro" id="IPR005538">
    <property type="entry name" value="LrgA/CidA"/>
</dbReference>
<feature type="transmembrane region" description="Helical" evidence="6">
    <location>
        <begin position="348"/>
        <end position="371"/>
    </location>
</feature>
<evidence type="ECO:0008006" key="10">
    <source>
        <dbReference type="Google" id="ProtNLM"/>
    </source>
</evidence>
<evidence type="ECO:0000256" key="4">
    <source>
        <dbReference type="ARBA" id="ARBA00022989"/>
    </source>
</evidence>
<feature type="transmembrane region" description="Helical" evidence="6">
    <location>
        <begin position="233"/>
        <end position="250"/>
    </location>
</feature>
<feature type="transmembrane region" description="Helical" evidence="6">
    <location>
        <begin position="262"/>
        <end position="281"/>
    </location>
</feature>
<feature type="transmembrane region" description="Helical" evidence="6">
    <location>
        <begin position="466"/>
        <end position="488"/>
    </location>
</feature>
<evidence type="ECO:0000256" key="3">
    <source>
        <dbReference type="ARBA" id="ARBA00022692"/>
    </source>
</evidence>
<accession>A0A9P7CAW7</accession>
<keyword evidence="5 6" id="KW-0472">Membrane</keyword>
<organism evidence="8 9">
    <name type="scientific">Rhizopus oryzae</name>
    <name type="common">Mucormycosis agent</name>
    <name type="synonym">Rhizopus arrhizus var. delemar</name>
    <dbReference type="NCBI Taxonomy" id="64495"/>
    <lineage>
        <taxon>Eukaryota</taxon>
        <taxon>Fungi</taxon>
        <taxon>Fungi incertae sedis</taxon>
        <taxon>Mucoromycota</taxon>
        <taxon>Mucoromycotina</taxon>
        <taxon>Mucoromycetes</taxon>
        <taxon>Mucorales</taxon>
        <taxon>Mucorineae</taxon>
        <taxon>Rhizopodaceae</taxon>
        <taxon>Rhizopus</taxon>
    </lineage>
</organism>
<dbReference type="Pfam" id="PF03788">
    <property type="entry name" value="LrgA"/>
    <property type="match status" value="1"/>
</dbReference>
<dbReference type="PANTHER" id="PTHR30249:SF0">
    <property type="entry name" value="PLASTIDAL GLYCOLATE_GLYCERATE TRANSLOCATOR 1, CHLOROPLASTIC"/>
    <property type="match status" value="1"/>
</dbReference>
<feature type="chain" id="PRO_5040274276" description="LrgB-like protein" evidence="7">
    <location>
        <begin position="27"/>
        <end position="494"/>
    </location>
</feature>
<dbReference type="EMBL" id="JAANIT010000895">
    <property type="protein sequence ID" value="KAG1543678.1"/>
    <property type="molecule type" value="Genomic_DNA"/>
</dbReference>
<dbReference type="InterPro" id="IPR007300">
    <property type="entry name" value="CidB/LrgB"/>
</dbReference>
<comment type="caution">
    <text evidence="8">The sequence shown here is derived from an EMBL/GenBank/DDBJ whole genome shotgun (WGS) entry which is preliminary data.</text>
</comment>
<feature type="transmembrane region" description="Helical" evidence="6">
    <location>
        <begin position="69"/>
        <end position="91"/>
    </location>
</feature>
<evidence type="ECO:0000256" key="5">
    <source>
        <dbReference type="ARBA" id="ARBA00023136"/>
    </source>
</evidence>
<evidence type="ECO:0000313" key="9">
    <source>
        <dbReference type="Proteomes" id="UP000717996"/>
    </source>
</evidence>
<evidence type="ECO:0000256" key="6">
    <source>
        <dbReference type="SAM" id="Phobius"/>
    </source>
</evidence>
<protein>
    <recommendedName>
        <fullName evidence="10">LrgB-like protein</fullName>
    </recommendedName>
</protein>
<dbReference type="OrthoDB" id="2502820at2759"/>